<organism evidence="1 2">
    <name type="scientific">Piscinibacter koreensis</name>
    <dbReference type="NCBI Taxonomy" id="2742824"/>
    <lineage>
        <taxon>Bacteria</taxon>
        <taxon>Pseudomonadati</taxon>
        <taxon>Pseudomonadota</taxon>
        <taxon>Betaproteobacteria</taxon>
        <taxon>Burkholderiales</taxon>
        <taxon>Sphaerotilaceae</taxon>
        <taxon>Piscinibacter</taxon>
    </lineage>
</organism>
<evidence type="ECO:0000313" key="2">
    <source>
        <dbReference type="Proteomes" id="UP000529637"/>
    </source>
</evidence>
<dbReference type="EMBL" id="JABWMJ010000006">
    <property type="protein sequence ID" value="NUZ06934.1"/>
    <property type="molecule type" value="Genomic_DNA"/>
</dbReference>
<gene>
    <name evidence="1" type="ORF">HQN59_14305</name>
</gene>
<evidence type="ECO:0000313" key="1">
    <source>
        <dbReference type="EMBL" id="NUZ06934.1"/>
    </source>
</evidence>
<keyword evidence="2" id="KW-1185">Reference proteome</keyword>
<protein>
    <submittedName>
        <fullName evidence="1">Uncharacterized protein</fullName>
    </submittedName>
</protein>
<reference evidence="1 2" key="1">
    <citation type="submission" date="2020-06" db="EMBL/GenBank/DDBJ databases">
        <title>Schlegella sp. ID0723 isolated from air conditioner.</title>
        <authorList>
            <person name="Kim D.Y."/>
            <person name="Kim D.-U."/>
        </authorList>
    </citation>
    <scope>NUCLEOTIDE SEQUENCE [LARGE SCALE GENOMIC DNA]</scope>
    <source>
        <strain evidence="1 2">ID0723</strain>
    </source>
</reference>
<proteinExistence type="predicted"/>
<dbReference type="Proteomes" id="UP000529637">
    <property type="component" value="Unassembled WGS sequence"/>
</dbReference>
<sequence>MSIDPVSTLARGASAALVFGLAACGSIRSNEDAQAVVTRELVGMPIGEFIERYGAPAARSEAPDGSLSFNWESRVGSAPAGPMNLDDRVCKLFITGNRAGRIVTAKIRNDTVGRTSASRCGEMFVR</sequence>
<dbReference type="AlphaFoldDB" id="A0A7Y6TXA1"/>
<name>A0A7Y6TXA1_9BURK</name>
<dbReference type="RefSeq" id="WP_176069780.1">
    <property type="nucleotide sequence ID" value="NZ_JABWMJ010000006.1"/>
</dbReference>
<accession>A0A7Y6TXA1</accession>
<comment type="caution">
    <text evidence="1">The sequence shown here is derived from an EMBL/GenBank/DDBJ whole genome shotgun (WGS) entry which is preliminary data.</text>
</comment>